<accession>A0ABD2YDU2</accession>
<evidence type="ECO:0000313" key="2">
    <source>
        <dbReference type="EMBL" id="KAL3505141.1"/>
    </source>
</evidence>
<feature type="domain" description="Zinc finger PMZ-type" evidence="1">
    <location>
        <begin position="193"/>
        <end position="220"/>
    </location>
</feature>
<organism evidence="2 3">
    <name type="scientific">Cinchona calisaya</name>
    <dbReference type="NCBI Taxonomy" id="153742"/>
    <lineage>
        <taxon>Eukaryota</taxon>
        <taxon>Viridiplantae</taxon>
        <taxon>Streptophyta</taxon>
        <taxon>Embryophyta</taxon>
        <taxon>Tracheophyta</taxon>
        <taxon>Spermatophyta</taxon>
        <taxon>Magnoliopsida</taxon>
        <taxon>eudicotyledons</taxon>
        <taxon>Gunneridae</taxon>
        <taxon>Pentapetalae</taxon>
        <taxon>asterids</taxon>
        <taxon>lamiids</taxon>
        <taxon>Gentianales</taxon>
        <taxon>Rubiaceae</taxon>
        <taxon>Cinchonoideae</taxon>
        <taxon>Cinchoneae</taxon>
        <taxon>Cinchona</taxon>
    </lineage>
</organism>
<comment type="caution">
    <text evidence="2">The sequence shown here is derived from an EMBL/GenBank/DDBJ whole genome shotgun (WGS) entry which is preliminary data.</text>
</comment>
<reference evidence="2 3" key="1">
    <citation type="submission" date="2024-11" db="EMBL/GenBank/DDBJ databases">
        <title>A near-complete genome assembly of Cinchona calisaya.</title>
        <authorList>
            <person name="Lian D.C."/>
            <person name="Zhao X.W."/>
            <person name="Wei L."/>
        </authorList>
    </citation>
    <scope>NUCLEOTIDE SEQUENCE [LARGE SCALE GENOMIC DNA]</scope>
    <source>
        <tissue evidence="2">Nenye</tissue>
    </source>
</reference>
<sequence>MSIGDKELNHQAPPHYDIRTKRKAVDLIQGNEKDQYEKLWDYMHEVLRVNPGSTMLMQMVDGFQALFGVDGTFLKGPCREVLLIAVGMDSNNARFKGMALRGVLWAVAKVVTPAQFASTMEEMAKMDLDAAKWFDDKLAARWNRSHFSTFPGCDVLLNNICESFNSKILHAREMSIIVGCPAGDQFLANLNDKTCAWTKWDLTRIPCPHAIAAIWMDMGEPLDYVDICYTVETYFKCYRGVVFPINGEIDWT</sequence>
<evidence type="ECO:0000259" key="1">
    <source>
        <dbReference type="SMART" id="SM00575"/>
    </source>
</evidence>
<dbReference type="EMBL" id="JBJUIK010000014">
    <property type="protein sequence ID" value="KAL3505141.1"/>
    <property type="molecule type" value="Genomic_DNA"/>
</dbReference>
<dbReference type="SMART" id="SM00575">
    <property type="entry name" value="ZnF_PMZ"/>
    <property type="match status" value="1"/>
</dbReference>
<proteinExistence type="predicted"/>
<dbReference type="AlphaFoldDB" id="A0ABD2YDU2"/>
<keyword evidence="3" id="KW-1185">Reference proteome</keyword>
<dbReference type="InterPro" id="IPR006564">
    <property type="entry name" value="Znf_PMZ"/>
</dbReference>
<name>A0ABD2YDU2_9GENT</name>
<evidence type="ECO:0000313" key="3">
    <source>
        <dbReference type="Proteomes" id="UP001630127"/>
    </source>
</evidence>
<dbReference type="PANTHER" id="PTHR31973">
    <property type="entry name" value="POLYPROTEIN, PUTATIVE-RELATED"/>
    <property type="match status" value="1"/>
</dbReference>
<gene>
    <name evidence="2" type="ORF">ACH5RR_034982</name>
</gene>
<protein>
    <recommendedName>
        <fullName evidence="1">Zinc finger PMZ-type domain-containing protein</fullName>
    </recommendedName>
</protein>
<dbReference type="PANTHER" id="PTHR31973:SF187">
    <property type="entry name" value="MUTATOR TRANSPOSASE MUDRA PROTEIN"/>
    <property type="match status" value="1"/>
</dbReference>
<dbReference type="Proteomes" id="UP001630127">
    <property type="component" value="Unassembled WGS sequence"/>
</dbReference>